<gene>
    <name evidence="1" type="ORF">Lalb_Chr20g0111491</name>
</gene>
<sequence length="91" mass="10399">MGLNDSKSSIPLAAIEDHLSIFGVPMYTNQVKNCHVIKKKIKKIKNNIFYITWCSVIDLRHEDLNFLENGNVNFLGQVILIRDIPSSSFSY</sequence>
<comment type="caution">
    <text evidence="1">The sequence shown here is derived from an EMBL/GenBank/DDBJ whole genome shotgun (WGS) entry which is preliminary data.</text>
</comment>
<proteinExistence type="predicted"/>
<name>A0A6A4NFC8_LUPAL</name>
<organism evidence="1 2">
    <name type="scientific">Lupinus albus</name>
    <name type="common">White lupine</name>
    <name type="synonym">Lupinus termis</name>
    <dbReference type="NCBI Taxonomy" id="3870"/>
    <lineage>
        <taxon>Eukaryota</taxon>
        <taxon>Viridiplantae</taxon>
        <taxon>Streptophyta</taxon>
        <taxon>Embryophyta</taxon>
        <taxon>Tracheophyta</taxon>
        <taxon>Spermatophyta</taxon>
        <taxon>Magnoliopsida</taxon>
        <taxon>eudicotyledons</taxon>
        <taxon>Gunneridae</taxon>
        <taxon>Pentapetalae</taxon>
        <taxon>rosids</taxon>
        <taxon>fabids</taxon>
        <taxon>Fabales</taxon>
        <taxon>Fabaceae</taxon>
        <taxon>Papilionoideae</taxon>
        <taxon>50 kb inversion clade</taxon>
        <taxon>genistoids sensu lato</taxon>
        <taxon>core genistoids</taxon>
        <taxon>Genisteae</taxon>
        <taxon>Lupinus</taxon>
    </lineage>
</organism>
<dbReference type="AlphaFoldDB" id="A0A6A4NFC8"/>
<dbReference type="EMBL" id="WOCE01000020">
    <property type="protein sequence ID" value="KAE9590803.1"/>
    <property type="molecule type" value="Genomic_DNA"/>
</dbReference>
<accession>A0A6A4NFC8</accession>
<evidence type="ECO:0000313" key="2">
    <source>
        <dbReference type="Proteomes" id="UP000447434"/>
    </source>
</evidence>
<keyword evidence="2" id="KW-1185">Reference proteome</keyword>
<reference evidence="2" key="1">
    <citation type="journal article" date="2020" name="Nat. Commun.">
        <title>Genome sequence of the cluster root forming white lupin.</title>
        <authorList>
            <person name="Hufnagel B."/>
            <person name="Marques A."/>
            <person name="Soriano A."/>
            <person name="Marques L."/>
            <person name="Divol F."/>
            <person name="Doumas P."/>
            <person name="Sallet E."/>
            <person name="Mancinotti D."/>
            <person name="Carrere S."/>
            <person name="Marande W."/>
            <person name="Arribat S."/>
            <person name="Keller J."/>
            <person name="Huneau C."/>
            <person name="Blein T."/>
            <person name="Aime D."/>
            <person name="Laguerre M."/>
            <person name="Taylor J."/>
            <person name="Schubert V."/>
            <person name="Nelson M."/>
            <person name="Geu-Flores F."/>
            <person name="Crespi M."/>
            <person name="Gallardo-Guerrero K."/>
            <person name="Delaux P.-M."/>
            <person name="Salse J."/>
            <person name="Berges H."/>
            <person name="Guyot R."/>
            <person name="Gouzy J."/>
            <person name="Peret B."/>
        </authorList>
    </citation>
    <scope>NUCLEOTIDE SEQUENCE [LARGE SCALE GENOMIC DNA]</scope>
    <source>
        <strain evidence="2">cv. Amiga</strain>
    </source>
</reference>
<dbReference type="Proteomes" id="UP000447434">
    <property type="component" value="Chromosome 20"/>
</dbReference>
<protein>
    <submittedName>
        <fullName evidence="1">Uncharacterized protein</fullName>
    </submittedName>
</protein>
<evidence type="ECO:0000313" key="1">
    <source>
        <dbReference type="EMBL" id="KAE9590803.1"/>
    </source>
</evidence>